<evidence type="ECO:0000313" key="3">
    <source>
        <dbReference type="Proteomes" id="UP000322873"/>
    </source>
</evidence>
<evidence type="ECO:0000313" key="2">
    <source>
        <dbReference type="EMBL" id="KAA8571890.1"/>
    </source>
</evidence>
<organism evidence="2 3">
    <name type="scientific">Monilinia fructicola</name>
    <name type="common">Brown rot fungus</name>
    <name type="synonym">Ciboria fructicola</name>
    <dbReference type="NCBI Taxonomy" id="38448"/>
    <lineage>
        <taxon>Eukaryota</taxon>
        <taxon>Fungi</taxon>
        <taxon>Dikarya</taxon>
        <taxon>Ascomycota</taxon>
        <taxon>Pezizomycotina</taxon>
        <taxon>Leotiomycetes</taxon>
        <taxon>Helotiales</taxon>
        <taxon>Sclerotiniaceae</taxon>
        <taxon>Monilinia</taxon>
    </lineage>
</organism>
<dbReference type="EMBL" id="VICG01000005">
    <property type="protein sequence ID" value="KAA8571890.1"/>
    <property type="molecule type" value="Genomic_DNA"/>
</dbReference>
<feature type="compositionally biased region" description="Low complexity" evidence="1">
    <location>
        <begin position="89"/>
        <end position="108"/>
    </location>
</feature>
<evidence type="ECO:0000256" key="1">
    <source>
        <dbReference type="SAM" id="MobiDB-lite"/>
    </source>
</evidence>
<name>A0A5M9JTE6_MONFR</name>
<protein>
    <submittedName>
        <fullName evidence="2">Uncharacterized protein</fullName>
    </submittedName>
</protein>
<dbReference type="VEuPathDB" id="FungiDB:MFRU_076g00060"/>
<comment type="caution">
    <text evidence="2">The sequence shown here is derived from an EMBL/GenBank/DDBJ whole genome shotgun (WGS) entry which is preliminary data.</text>
</comment>
<accession>A0A5M9JTE6</accession>
<dbReference type="Proteomes" id="UP000322873">
    <property type="component" value="Unassembled WGS sequence"/>
</dbReference>
<sequence>MEFTSTPDFPPTSDPALLEDWEESFDPLILPSNPKSDELEALNWIEEETRLRKNREKEVIQHRAWKVAEAFRSEADHIQGKKLQSEQNPQTSSTLLSSLPLHQSSRCL</sequence>
<gene>
    <name evidence="2" type="ORF">EYC84_001842</name>
</gene>
<dbReference type="AlphaFoldDB" id="A0A5M9JTE6"/>
<reference evidence="2 3" key="1">
    <citation type="submission" date="2019-06" db="EMBL/GenBank/DDBJ databases">
        <title>Genome Sequence of the Brown Rot Fungal Pathogen Monilinia fructicola.</title>
        <authorList>
            <person name="De Miccolis Angelini R.M."/>
            <person name="Landi L."/>
            <person name="Abate D."/>
            <person name="Pollastro S."/>
            <person name="Romanazzi G."/>
            <person name="Faretra F."/>
        </authorList>
    </citation>
    <scope>NUCLEOTIDE SEQUENCE [LARGE SCALE GENOMIC DNA]</scope>
    <source>
        <strain evidence="2 3">Mfrc123</strain>
    </source>
</reference>
<proteinExistence type="predicted"/>
<feature type="region of interest" description="Disordered" evidence="1">
    <location>
        <begin position="78"/>
        <end position="108"/>
    </location>
</feature>
<keyword evidence="3" id="KW-1185">Reference proteome</keyword>